<dbReference type="AlphaFoldDB" id="A0A6N3BSE5"/>
<organism evidence="3">
    <name type="scientific">Collinsella aerofaciens</name>
    <dbReference type="NCBI Taxonomy" id="74426"/>
    <lineage>
        <taxon>Bacteria</taxon>
        <taxon>Bacillati</taxon>
        <taxon>Actinomycetota</taxon>
        <taxon>Coriobacteriia</taxon>
        <taxon>Coriobacteriales</taxon>
        <taxon>Coriobacteriaceae</taxon>
        <taxon>Collinsella</taxon>
    </lineage>
</organism>
<dbReference type="InterPro" id="IPR012337">
    <property type="entry name" value="RNaseH-like_sf"/>
</dbReference>
<gene>
    <name evidence="3" type="ORF">CALFYP39_01317</name>
</gene>
<dbReference type="Gene3D" id="3.30.420.10">
    <property type="entry name" value="Ribonuclease H-like superfamily/Ribonuclease H"/>
    <property type="match status" value="1"/>
</dbReference>
<proteinExistence type="predicted"/>
<evidence type="ECO:0000256" key="1">
    <source>
        <dbReference type="SAM" id="MobiDB-lite"/>
    </source>
</evidence>
<sequence length="241" mass="25453">MEAGAPTLLRHAPPARRAAAPDSAQRALRPMPRRGPRKIEASPGRPGVTVSRRRACRIMGEDGPVGACGGKRSKVHPGAVNEADAPSVVARGLGGRAPRTHICGDLAYVCVGASWSCARLLVDLYNRGIVGHSAGPGKDARPVKPAFATPSFPIPDIEVFHTDRGSEFNNAEIDLMLEALGIERSLSAKGCPHDSAVDESADGIPRAELARREAFGTTREPRPLRGRGQRDPLQTGSTRGA</sequence>
<feature type="compositionally biased region" description="Polar residues" evidence="1">
    <location>
        <begin position="232"/>
        <end position="241"/>
    </location>
</feature>
<evidence type="ECO:0000313" key="3">
    <source>
        <dbReference type="EMBL" id="VYU06134.1"/>
    </source>
</evidence>
<dbReference type="SUPFAM" id="SSF53098">
    <property type="entry name" value="Ribonuclease H-like"/>
    <property type="match status" value="1"/>
</dbReference>
<dbReference type="Pfam" id="PF00665">
    <property type="entry name" value="rve"/>
    <property type="match status" value="1"/>
</dbReference>
<dbReference type="EMBL" id="CACRTW010000021">
    <property type="protein sequence ID" value="VYU06134.1"/>
    <property type="molecule type" value="Genomic_DNA"/>
</dbReference>
<dbReference type="InterPro" id="IPR050900">
    <property type="entry name" value="Transposase_IS3/IS150/IS904"/>
</dbReference>
<feature type="compositionally biased region" description="Low complexity" evidence="1">
    <location>
        <begin position="1"/>
        <end position="29"/>
    </location>
</feature>
<dbReference type="PANTHER" id="PTHR46889:SF4">
    <property type="entry name" value="TRANSPOSASE INSO FOR INSERTION SEQUENCE ELEMENT IS911B-RELATED"/>
    <property type="match status" value="1"/>
</dbReference>
<dbReference type="PANTHER" id="PTHR46889">
    <property type="entry name" value="TRANSPOSASE INSF FOR INSERTION SEQUENCE IS3B-RELATED"/>
    <property type="match status" value="1"/>
</dbReference>
<feature type="domain" description="Integrase catalytic" evidence="2">
    <location>
        <begin position="94"/>
        <end position="199"/>
    </location>
</feature>
<dbReference type="InterPro" id="IPR036397">
    <property type="entry name" value="RNaseH_sf"/>
</dbReference>
<dbReference type="GO" id="GO:0003676">
    <property type="term" value="F:nucleic acid binding"/>
    <property type="evidence" value="ECO:0007669"/>
    <property type="project" value="InterPro"/>
</dbReference>
<reference evidence="3" key="1">
    <citation type="submission" date="2019-11" db="EMBL/GenBank/DDBJ databases">
        <authorList>
            <person name="Feng L."/>
        </authorList>
    </citation>
    <scope>NUCLEOTIDE SEQUENCE</scope>
    <source>
        <strain evidence="3">CaerofaciensLFYP39</strain>
    </source>
</reference>
<dbReference type="InterPro" id="IPR001584">
    <property type="entry name" value="Integrase_cat-core"/>
</dbReference>
<accession>A0A6N3BSE5</accession>
<evidence type="ECO:0000259" key="2">
    <source>
        <dbReference type="PROSITE" id="PS50994"/>
    </source>
</evidence>
<feature type="region of interest" description="Disordered" evidence="1">
    <location>
        <begin position="1"/>
        <end position="50"/>
    </location>
</feature>
<feature type="region of interest" description="Disordered" evidence="1">
    <location>
        <begin position="191"/>
        <end position="241"/>
    </location>
</feature>
<feature type="compositionally biased region" description="Basic and acidic residues" evidence="1">
    <location>
        <begin position="208"/>
        <end position="223"/>
    </location>
</feature>
<dbReference type="PROSITE" id="PS50994">
    <property type="entry name" value="INTEGRASE"/>
    <property type="match status" value="1"/>
</dbReference>
<dbReference type="GO" id="GO:0015074">
    <property type="term" value="P:DNA integration"/>
    <property type="evidence" value="ECO:0007669"/>
    <property type="project" value="InterPro"/>
</dbReference>
<protein>
    <submittedName>
        <fullName evidence="3">Integrase core domain protein</fullName>
    </submittedName>
</protein>
<name>A0A6N3BSE5_9ACTN</name>